<dbReference type="Proteomes" id="UP000253834">
    <property type="component" value="Chromosome"/>
</dbReference>
<organism evidence="1 2">
    <name type="scientific">Priestia megaterium</name>
    <name type="common">Bacillus megaterium</name>
    <dbReference type="NCBI Taxonomy" id="1404"/>
    <lineage>
        <taxon>Bacteria</taxon>
        <taxon>Bacillati</taxon>
        <taxon>Bacillota</taxon>
        <taxon>Bacilli</taxon>
        <taxon>Bacillales</taxon>
        <taxon>Bacillaceae</taxon>
        <taxon>Priestia</taxon>
    </lineage>
</organism>
<protein>
    <submittedName>
        <fullName evidence="1">Uncharacterized protein</fullName>
    </submittedName>
</protein>
<dbReference type="EMBL" id="CP022674">
    <property type="protein sequence ID" value="AXI29322.1"/>
    <property type="molecule type" value="Genomic_DNA"/>
</dbReference>
<accession>A0AA86LVA8</accession>
<gene>
    <name evidence="1" type="ORF">CIB87_09970</name>
</gene>
<proteinExistence type="predicted"/>
<evidence type="ECO:0000313" key="1">
    <source>
        <dbReference type="EMBL" id="AXI29322.1"/>
    </source>
</evidence>
<evidence type="ECO:0000313" key="2">
    <source>
        <dbReference type="Proteomes" id="UP000253834"/>
    </source>
</evidence>
<sequence length="64" mass="7625">MIIVCERHTKRGLSLFDAPHVETIEHQYSKRKCIFCENAAKFKLFYTTPGENLIFKIRYEMKLS</sequence>
<name>A0AA86LVA8_PRIMG</name>
<dbReference type="AlphaFoldDB" id="A0AA86LVA8"/>
<reference evidence="1 2" key="1">
    <citation type="submission" date="2017-07" db="EMBL/GenBank/DDBJ databases">
        <title>Isolation and development of strain Bacillus megaterium SR7 for enhanced growth and metabolite production under supercritical carbon dioxide.</title>
        <authorList>
            <person name="Freedman A.J.E."/>
            <person name="Peet K.C."/>
            <person name="Boock J.T."/>
            <person name="Penn K."/>
            <person name="Prather K.L.J."/>
            <person name="Thompson J.R."/>
        </authorList>
    </citation>
    <scope>NUCLEOTIDE SEQUENCE [LARGE SCALE GENOMIC DNA]</scope>
    <source>
        <strain evidence="1 2">SR7</strain>
    </source>
</reference>